<evidence type="ECO:0000256" key="2">
    <source>
        <dbReference type="SAM" id="Phobius"/>
    </source>
</evidence>
<feature type="transmembrane region" description="Helical" evidence="2">
    <location>
        <begin position="209"/>
        <end position="230"/>
    </location>
</feature>
<dbReference type="RefSeq" id="WP_075412079.1">
    <property type="nucleotide sequence ID" value="NZ_MSKK01000040.1"/>
</dbReference>
<feature type="transmembrane region" description="Helical" evidence="2">
    <location>
        <begin position="182"/>
        <end position="202"/>
    </location>
</feature>
<feature type="region of interest" description="Disordered" evidence="1">
    <location>
        <begin position="327"/>
        <end position="348"/>
    </location>
</feature>
<dbReference type="AlphaFoldDB" id="A0A1Q8VB91"/>
<comment type="caution">
    <text evidence="4">The sequence shown here is derived from an EMBL/GenBank/DDBJ whole genome shotgun (WGS) entry which is preliminary data.</text>
</comment>
<feature type="transmembrane region" description="Helical" evidence="2">
    <location>
        <begin position="88"/>
        <end position="106"/>
    </location>
</feature>
<dbReference type="PANTHER" id="PTHR30590:SF3">
    <property type="entry name" value="HYPOTHETICAL MEMBRANE SPANNING PROTEIN"/>
    <property type="match status" value="1"/>
</dbReference>
<dbReference type="Proteomes" id="UP000186471">
    <property type="component" value="Unassembled WGS sequence"/>
</dbReference>
<evidence type="ECO:0000313" key="4">
    <source>
        <dbReference type="EMBL" id="OLO45324.1"/>
    </source>
</evidence>
<keyword evidence="2" id="KW-0472">Membrane</keyword>
<dbReference type="InterPro" id="IPR007349">
    <property type="entry name" value="DUF418"/>
</dbReference>
<proteinExistence type="predicted"/>
<feature type="transmembrane region" description="Helical" evidence="2">
    <location>
        <begin position="250"/>
        <end position="269"/>
    </location>
</feature>
<name>A0A1Q8VB91_9ACTO</name>
<keyword evidence="2" id="KW-1133">Transmembrane helix</keyword>
<accession>A0A1Q8VB91</accession>
<feature type="transmembrane region" description="Helical" evidence="2">
    <location>
        <begin position="281"/>
        <end position="299"/>
    </location>
</feature>
<feature type="transmembrane region" description="Helical" evidence="2">
    <location>
        <begin position="53"/>
        <end position="76"/>
    </location>
</feature>
<gene>
    <name evidence="4" type="ORF">BKH31_09480</name>
</gene>
<sequence length="348" mass="37872">MSSSNRFHFLDSLRGFAVAGILLVNAADLMYLGHDVPVRPFQAVPLAENVLNFLVATRFVPIFSFMFGMSMGFVIDSAIRRGAPAWKILLRRLAALLVIGLLHSILYPGEILRDYAVAGAILLPFVLKVPRSVRLVLGLLATVGAYAFTGGGALSLPGLFLLGSAAQAYGLPARLEHADRRIGATTLVFAAASAAAIPWQAAEGGDPRFFTAGGVAGGLMACLYVCLLALLWRTPVRRALSAVFEPLGRMALTCYVTASFVMVPAGVLLDSRSTHNVIPGLIVAAAVLPLQWVFCRLWLSRFAYGPLEWAWRCVTWWRWVPLRRQQSQQPDNQSGPYRYARLPTTGVM</sequence>
<dbReference type="PANTHER" id="PTHR30590">
    <property type="entry name" value="INNER MEMBRANE PROTEIN"/>
    <property type="match status" value="1"/>
</dbReference>
<feature type="domain" description="DUF418" evidence="3">
    <location>
        <begin position="184"/>
        <end position="318"/>
    </location>
</feature>
<dbReference type="OrthoDB" id="9807744at2"/>
<keyword evidence="2" id="KW-0812">Transmembrane</keyword>
<evidence type="ECO:0000259" key="3">
    <source>
        <dbReference type="Pfam" id="PF04235"/>
    </source>
</evidence>
<evidence type="ECO:0000256" key="1">
    <source>
        <dbReference type="SAM" id="MobiDB-lite"/>
    </source>
</evidence>
<feature type="transmembrane region" description="Helical" evidence="2">
    <location>
        <begin position="136"/>
        <end position="162"/>
    </location>
</feature>
<dbReference type="InterPro" id="IPR052529">
    <property type="entry name" value="Bact_Transport_Assoc"/>
</dbReference>
<dbReference type="EMBL" id="MSKK01000040">
    <property type="protein sequence ID" value="OLO45324.1"/>
    <property type="molecule type" value="Genomic_DNA"/>
</dbReference>
<feature type="transmembrane region" description="Helical" evidence="2">
    <location>
        <begin position="12"/>
        <end position="33"/>
    </location>
</feature>
<protein>
    <recommendedName>
        <fullName evidence="3">DUF418 domain-containing protein</fullName>
    </recommendedName>
</protein>
<reference evidence="4 5" key="1">
    <citation type="submission" date="2016-12" db="EMBL/GenBank/DDBJ databases">
        <title>Genomic comparison of strains in the 'Actinomyces naeslundii' group.</title>
        <authorList>
            <person name="Mughal S.R."/>
            <person name="Do T."/>
            <person name="Gilbert S.C."/>
            <person name="Witherden E.A."/>
            <person name="Didelot X."/>
            <person name="Beighton D."/>
        </authorList>
    </citation>
    <scope>NUCLEOTIDE SEQUENCE [LARGE SCALE GENOMIC DNA]</scope>
    <source>
        <strain evidence="4 5">R21091</strain>
    </source>
</reference>
<evidence type="ECO:0000313" key="5">
    <source>
        <dbReference type="Proteomes" id="UP000186471"/>
    </source>
</evidence>
<organism evidence="4 5">
    <name type="scientific">Actinomyces oris</name>
    <dbReference type="NCBI Taxonomy" id="544580"/>
    <lineage>
        <taxon>Bacteria</taxon>
        <taxon>Bacillati</taxon>
        <taxon>Actinomycetota</taxon>
        <taxon>Actinomycetes</taxon>
        <taxon>Actinomycetales</taxon>
        <taxon>Actinomycetaceae</taxon>
        <taxon>Actinomyces</taxon>
    </lineage>
</organism>
<dbReference type="Pfam" id="PF04235">
    <property type="entry name" value="DUF418"/>
    <property type="match status" value="1"/>
</dbReference>